<proteinExistence type="predicted"/>
<gene>
    <name evidence="2" type="ordered locus">Trad_2326</name>
</gene>
<organism evidence="2 3">
    <name type="scientific">Truepera radiovictrix (strain DSM 17093 / CIP 108686 / LMG 22925 / RQ-24)</name>
    <dbReference type="NCBI Taxonomy" id="649638"/>
    <lineage>
        <taxon>Bacteria</taxon>
        <taxon>Thermotogati</taxon>
        <taxon>Deinococcota</taxon>
        <taxon>Deinococci</taxon>
        <taxon>Trueperales</taxon>
        <taxon>Trueperaceae</taxon>
        <taxon>Truepera</taxon>
    </lineage>
</organism>
<keyword evidence="1" id="KW-0732">Signal</keyword>
<dbReference type="HOGENOM" id="CLU_1293884_0_0_0"/>
<accession>D7CSL6</accession>
<name>D7CSL6_TRURR</name>
<reference evidence="3" key="1">
    <citation type="submission" date="2010-05" db="EMBL/GenBank/DDBJ databases">
        <title>The complete genome of Truepera radiovictris DSM 17093.</title>
        <authorList>
            <consortium name="US DOE Joint Genome Institute (JGI-PGF)"/>
            <person name="Lucas S."/>
            <person name="Copeland A."/>
            <person name="Lapidus A."/>
            <person name="Glavina del Rio T."/>
            <person name="Dalin E."/>
            <person name="Tice H."/>
            <person name="Bruce D."/>
            <person name="Goodwin L."/>
            <person name="Pitluck S."/>
            <person name="Kyrpides N."/>
            <person name="Mavromatis K."/>
            <person name="Ovchinnikova G."/>
            <person name="Munk A.C."/>
            <person name="Detter J.C."/>
            <person name="Han C."/>
            <person name="Tapia R."/>
            <person name="Land M."/>
            <person name="Hauser L."/>
            <person name="Markowitz V."/>
            <person name="Cheng J.-F."/>
            <person name="Hugenholtz P."/>
            <person name="Woyke T."/>
            <person name="Wu D."/>
            <person name="Tindall B."/>
            <person name="Pomrenke H.G."/>
            <person name="Brambilla E."/>
            <person name="Klenk H.-P."/>
            <person name="Eisen J.A."/>
        </authorList>
    </citation>
    <scope>NUCLEOTIDE SEQUENCE [LARGE SCALE GENOMIC DNA]</scope>
    <source>
        <strain evidence="3">DSM 17093 / CIP 108686 / LMG 22925 / RQ-24</strain>
    </source>
</reference>
<evidence type="ECO:0000313" key="3">
    <source>
        <dbReference type="Proteomes" id="UP000000379"/>
    </source>
</evidence>
<dbReference type="KEGG" id="tra:Trad_2326"/>
<dbReference type="RefSeq" id="WP_013178799.1">
    <property type="nucleotide sequence ID" value="NC_014221.1"/>
</dbReference>
<sequence>MRYRSALLLTLLLLVGGCRRNPPPEPPLPPEPTPRGLSAIEGRLEGWTLGRALITLTGGYAVQGDGQTTTLTLMEPTYTGDIAEDGAFSVDLSGPVAEGALFALGCTADAPDVAVLLIGLVSQTDPIASLDDIIADVTLRPDPELFPTAMWVYAKGAYRYSGACDSGENLLSLTEVELELVAGWNAVIVERLTFGARMRSADIPESYRWQPAY</sequence>
<feature type="signal peptide" evidence="1">
    <location>
        <begin position="1"/>
        <end position="20"/>
    </location>
</feature>
<dbReference type="AlphaFoldDB" id="D7CSL6"/>
<dbReference type="EMBL" id="CP002049">
    <property type="protein sequence ID" value="ADI15436.1"/>
    <property type="molecule type" value="Genomic_DNA"/>
</dbReference>
<evidence type="ECO:0000313" key="2">
    <source>
        <dbReference type="EMBL" id="ADI15436.1"/>
    </source>
</evidence>
<dbReference type="PROSITE" id="PS51257">
    <property type="entry name" value="PROKAR_LIPOPROTEIN"/>
    <property type="match status" value="1"/>
</dbReference>
<feature type="chain" id="PRO_5003094523" description="Lipoprotein" evidence="1">
    <location>
        <begin position="21"/>
        <end position="213"/>
    </location>
</feature>
<dbReference type="Proteomes" id="UP000000379">
    <property type="component" value="Chromosome"/>
</dbReference>
<reference evidence="2 3" key="2">
    <citation type="journal article" date="2011" name="Stand. Genomic Sci.">
        <title>Complete genome sequence of Truepera radiovictrix type strain (RQ-24).</title>
        <authorList>
            <person name="Ivanova N."/>
            <person name="Rohde C."/>
            <person name="Munk C."/>
            <person name="Nolan M."/>
            <person name="Lucas S."/>
            <person name="Del Rio T.G."/>
            <person name="Tice H."/>
            <person name="Deshpande S."/>
            <person name="Cheng J.F."/>
            <person name="Tapia R."/>
            <person name="Han C."/>
            <person name="Goodwin L."/>
            <person name="Pitluck S."/>
            <person name="Liolios K."/>
            <person name="Mavromatis K."/>
            <person name="Mikhailova N."/>
            <person name="Pati A."/>
            <person name="Chen A."/>
            <person name="Palaniappan K."/>
            <person name="Land M."/>
            <person name="Hauser L."/>
            <person name="Chang Y.J."/>
            <person name="Jeffries C.D."/>
            <person name="Brambilla E."/>
            <person name="Rohde M."/>
            <person name="Goker M."/>
            <person name="Tindall B.J."/>
            <person name="Woyke T."/>
            <person name="Bristow J."/>
            <person name="Eisen J.A."/>
            <person name="Markowitz V."/>
            <person name="Hugenholtz P."/>
            <person name="Kyrpides N.C."/>
            <person name="Klenk H.P."/>
            <person name="Lapidus A."/>
        </authorList>
    </citation>
    <scope>NUCLEOTIDE SEQUENCE [LARGE SCALE GENOMIC DNA]</scope>
    <source>
        <strain evidence="3">DSM 17093 / CIP 108686 / LMG 22925 / RQ-24</strain>
    </source>
</reference>
<protein>
    <recommendedName>
        <fullName evidence="4">Lipoprotein</fullName>
    </recommendedName>
</protein>
<keyword evidence="3" id="KW-1185">Reference proteome</keyword>
<evidence type="ECO:0008006" key="4">
    <source>
        <dbReference type="Google" id="ProtNLM"/>
    </source>
</evidence>
<evidence type="ECO:0000256" key="1">
    <source>
        <dbReference type="SAM" id="SignalP"/>
    </source>
</evidence>